<organism evidence="1 2">
    <name type="scientific">Plasmodium falciparum FCH/4</name>
    <dbReference type="NCBI Taxonomy" id="1036724"/>
    <lineage>
        <taxon>Eukaryota</taxon>
        <taxon>Sar</taxon>
        <taxon>Alveolata</taxon>
        <taxon>Apicomplexa</taxon>
        <taxon>Aconoidasida</taxon>
        <taxon>Haemosporida</taxon>
        <taxon>Plasmodiidae</taxon>
        <taxon>Plasmodium</taxon>
        <taxon>Plasmodium (Laverania)</taxon>
    </lineage>
</organism>
<sequence>MKRNYNKEIFNKLNIKTYDIDCYMNNMFTFKEKKKVLDLWSLFRNRFDVDIQTIFSQKDKGKKKIFKDINYANFFKNDLIDYKNLKKYGYQLYGFHDNYKL</sequence>
<reference evidence="1 2" key="2">
    <citation type="submission" date="2013-02" db="EMBL/GenBank/DDBJ databases">
        <title>The Genome Sequence of Plasmodium falciparum FCH/4.</title>
        <authorList>
            <consortium name="The Broad Institute Genome Sequencing Platform"/>
            <consortium name="The Broad Institute Genome Sequencing Center for Infectious Disease"/>
            <person name="Neafsey D."/>
            <person name="Cheeseman I."/>
            <person name="Volkman S."/>
            <person name="Adams J."/>
            <person name="Walker B."/>
            <person name="Young S.K."/>
            <person name="Zeng Q."/>
            <person name="Gargeya S."/>
            <person name="Fitzgerald M."/>
            <person name="Haas B."/>
            <person name="Abouelleil A."/>
            <person name="Alvarado L."/>
            <person name="Arachchi H.M."/>
            <person name="Berlin A.M."/>
            <person name="Chapman S.B."/>
            <person name="Dewar J."/>
            <person name="Goldberg J."/>
            <person name="Griggs A."/>
            <person name="Gujja S."/>
            <person name="Hansen M."/>
            <person name="Howarth C."/>
            <person name="Imamovic A."/>
            <person name="Larimer J."/>
            <person name="McCowan C."/>
            <person name="Murphy C."/>
            <person name="Neiman D."/>
            <person name="Pearson M."/>
            <person name="Priest M."/>
            <person name="Roberts A."/>
            <person name="Saif S."/>
            <person name="Shea T."/>
            <person name="Sisk P."/>
            <person name="Sykes S."/>
            <person name="Wortman J."/>
            <person name="Nusbaum C."/>
            <person name="Birren B."/>
        </authorList>
    </citation>
    <scope>NUCLEOTIDE SEQUENCE [LARGE SCALE GENOMIC DNA]</scope>
    <source>
        <strain evidence="1 2">FCH/4</strain>
    </source>
</reference>
<protein>
    <submittedName>
        <fullName evidence="1">Uncharacterized protein</fullName>
    </submittedName>
</protein>
<dbReference type="EMBL" id="KI928026">
    <property type="protein sequence ID" value="ETW28239.1"/>
    <property type="molecule type" value="Genomic_DNA"/>
</dbReference>
<proteinExistence type="predicted"/>
<evidence type="ECO:0000313" key="2">
    <source>
        <dbReference type="Proteomes" id="UP000030656"/>
    </source>
</evidence>
<accession>A0A024VHN4</accession>
<name>A0A024VHN4_PLAFA</name>
<dbReference type="AlphaFoldDB" id="A0A024VHN4"/>
<reference evidence="1 2" key="1">
    <citation type="submission" date="2013-02" db="EMBL/GenBank/DDBJ databases">
        <title>The Genome Annotation of Plasmodium falciparum FCH/4.</title>
        <authorList>
            <consortium name="The Broad Institute Genome Sequencing Platform"/>
            <consortium name="The Broad Institute Genome Sequencing Center for Infectious Disease"/>
            <person name="Neafsey D."/>
            <person name="Hoffman S."/>
            <person name="Volkman S."/>
            <person name="Rosenthal P."/>
            <person name="Walker B."/>
            <person name="Young S.K."/>
            <person name="Zeng Q."/>
            <person name="Gargeya S."/>
            <person name="Fitzgerald M."/>
            <person name="Haas B."/>
            <person name="Abouelleil A."/>
            <person name="Allen A.W."/>
            <person name="Alvarado L."/>
            <person name="Arachchi H.M."/>
            <person name="Berlin A.M."/>
            <person name="Chapman S.B."/>
            <person name="Gainer-Dewar J."/>
            <person name="Goldberg J."/>
            <person name="Griggs A."/>
            <person name="Gujja S."/>
            <person name="Hansen M."/>
            <person name="Howarth C."/>
            <person name="Imamovic A."/>
            <person name="Ireland A."/>
            <person name="Larimer J."/>
            <person name="McCowan C."/>
            <person name="Murphy C."/>
            <person name="Pearson M."/>
            <person name="Poon T.W."/>
            <person name="Priest M."/>
            <person name="Roberts A."/>
            <person name="Saif S."/>
            <person name="Shea T."/>
            <person name="Sisk P."/>
            <person name="Sykes S."/>
            <person name="Wortman J."/>
            <person name="Nusbaum C."/>
            <person name="Birren B."/>
        </authorList>
    </citation>
    <scope>NUCLEOTIDE SEQUENCE [LARGE SCALE GENOMIC DNA]</scope>
    <source>
        <strain evidence="1 2">FCH/4</strain>
    </source>
</reference>
<evidence type="ECO:0000313" key="1">
    <source>
        <dbReference type="EMBL" id="ETW28239.1"/>
    </source>
</evidence>
<gene>
    <name evidence="1" type="ORF">PFFCH_04396</name>
</gene>
<dbReference type="Proteomes" id="UP000030656">
    <property type="component" value="Unassembled WGS sequence"/>
</dbReference>